<gene>
    <name evidence="2" type="primary">LOC113858855</name>
</gene>
<accession>A0A8B8KU38</accession>
<sequence>MARRQWTSVSSMIKASALYWYAVITRRSGWWTNKRLTSWTLKVMIQYIQDRITWKSVCPHRCPTLGSHILPALSLSVVYTLCPKVNPPPPNPSTKTACPISLYLAIVKKAVEHICIRPTDLLVLSLYCYSHMISVGFLH</sequence>
<evidence type="ECO:0000313" key="1">
    <source>
        <dbReference type="Proteomes" id="UP000694853"/>
    </source>
</evidence>
<organism evidence="1 2">
    <name type="scientific">Abrus precatorius</name>
    <name type="common">Indian licorice</name>
    <name type="synonym">Glycine abrus</name>
    <dbReference type="NCBI Taxonomy" id="3816"/>
    <lineage>
        <taxon>Eukaryota</taxon>
        <taxon>Viridiplantae</taxon>
        <taxon>Streptophyta</taxon>
        <taxon>Embryophyta</taxon>
        <taxon>Tracheophyta</taxon>
        <taxon>Spermatophyta</taxon>
        <taxon>Magnoliopsida</taxon>
        <taxon>eudicotyledons</taxon>
        <taxon>Gunneridae</taxon>
        <taxon>Pentapetalae</taxon>
        <taxon>rosids</taxon>
        <taxon>fabids</taxon>
        <taxon>Fabales</taxon>
        <taxon>Fabaceae</taxon>
        <taxon>Papilionoideae</taxon>
        <taxon>50 kb inversion clade</taxon>
        <taxon>NPAAA clade</taxon>
        <taxon>indigoferoid/millettioid clade</taxon>
        <taxon>Abreae</taxon>
        <taxon>Abrus</taxon>
    </lineage>
</organism>
<dbReference type="Proteomes" id="UP000694853">
    <property type="component" value="Unplaced"/>
</dbReference>
<proteinExistence type="predicted"/>
<dbReference type="KEGG" id="aprc:113858855"/>
<reference evidence="1" key="1">
    <citation type="journal article" date="2019" name="Toxins">
        <title>Detection of Abrin-Like and Prepropulchellin-Like Toxin Genes and Transcripts Using Whole Genome Sequencing and Full-Length Transcript Sequencing of Abrus precatorius.</title>
        <authorList>
            <person name="Hovde B.T."/>
            <person name="Daligault H.E."/>
            <person name="Hanschen E.R."/>
            <person name="Kunde Y.A."/>
            <person name="Johnson M.B."/>
            <person name="Starkenburg S.R."/>
            <person name="Johnson S.L."/>
        </authorList>
    </citation>
    <scope>NUCLEOTIDE SEQUENCE [LARGE SCALE GENOMIC DNA]</scope>
</reference>
<protein>
    <submittedName>
        <fullName evidence="2">Uncharacterized protein LOC113858855</fullName>
    </submittedName>
</protein>
<dbReference type="AlphaFoldDB" id="A0A8B8KU38"/>
<dbReference type="OrthoDB" id="10431039at2759"/>
<dbReference type="GeneID" id="113858855"/>
<name>A0A8B8KU38_ABRPR</name>
<reference evidence="2" key="2">
    <citation type="submission" date="2025-08" db="UniProtKB">
        <authorList>
            <consortium name="RefSeq"/>
        </authorList>
    </citation>
    <scope>IDENTIFICATION</scope>
    <source>
        <tissue evidence="2">Young leaves</tissue>
    </source>
</reference>
<dbReference type="RefSeq" id="XP_027347431.1">
    <property type="nucleotide sequence ID" value="XM_027491630.1"/>
</dbReference>
<keyword evidence="1" id="KW-1185">Reference proteome</keyword>
<evidence type="ECO:0000313" key="2">
    <source>
        <dbReference type="RefSeq" id="XP_027347431.1"/>
    </source>
</evidence>